<protein>
    <submittedName>
        <fullName evidence="3">N-acetylglutamate synthase-like GNAT family acetyltransferase</fullName>
    </submittedName>
</protein>
<accession>A0A841HY53</accession>
<dbReference type="InterPro" id="IPR000182">
    <property type="entry name" value="GNAT_dom"/>
</dbReference>
<dbReference type="PANTHER" id="PTHR13947:SF37">
    <property type="entry name" value="LD18367P"/>
    <property type="match status" value="1"/>
</dbReference>
<feature type="domain" description="N-acetyltransferase" evidence="2">
    <location>
        <begin position="17"/>
        <end position="163"/>
    </location>
</feature>
<evidence type="ECO:0000259" key="2">
    <source>
        <dbReference type="PROSITE" id="PS51186"/>
    </source>
</evidence>
<name>A0A841HY53_9DEIO</name>
<proteinExistence type="predicted"/>
<dbReference type="InterPro" id="IPR050769">
    <property type="entry name" value="NAT_camello-type"/>
</dbReference>
<comment type="caution">
    <text evidence="3">The sequence shown here is derived from an EMBL/GenBank/DDBJ whole genome shotgun (WGS) entry which is preliminary data.</text>
</comment>
<dbReference type="PANTHER" id="PTHR13947">
    <property type="entry name" value="GNAT FAMILY N-ACETYLTRANSFERASE"/>
    <property type="match status" value="1"/>
</dbReference>
<reference evidence="3 4" key="1">
    <citation type="submission" date="2020-08" db="EMBL/GenBank/DDBJ databases">
        <title>Genomic Encyclopedia of Type Strains, Phase IV (KMG-IV): sequencing the most valuable type-strain genomes for metagenomic binning, comparative biology and taxonomic classification.</title>
        <authorList>
            <person name="Goeker M."/>
        </authorList>
    </citation>
    <scope>NUCLEOTIDE SEQUENCE [LARGE SCALE GENOMIC DNA]</scope>
    <source>
        <strain evidence="3 4">DSM 21458</strain>
    </source>
</reference>
<dbReference type="EMBL" id="JACHHG010000004">
    <property type="protein sequence ID" value="MBB6097813.1"/>
    <property type="molecule type" value="Genomic_DNA"/>
</dbReference>
<gene>
    <name evidence="3" type="ORF">HNR42_001236</name>
</gene>
<dbReference type="Proteomes" id="UP000569951">
    <property type="component" value="Unassembled WGS sequence"/>
</dbReference>
<dbReference type="Pfam" id="PF13508">
    <property type="entry name" value="Acetyltransf_7"/>
    <property type="match status" value="1"/>
</dbReference>
<evidence type="ECO:0000313" key="4">
    <source>
        <dbReference type="Proteomes" id="UP000569951"/>
    </source>
</evidence>
<dbReference type="RefSeq" id="WP_183985643.1">
    <property type="nucleotide sequence ID" value="NZ_JACHHG010000004.1"/>
</dbReference>
<organism evidence="3 4">
    <name type="scientific">Deinobacterium chartae</name>
    <dbReference type="NCBI Taxonomy" id="521158"/>
    <lineage>
        <taxon>Bacteria</taxon>
        <taxon>Thermotogati</taxon>
        <taxon>Deinococcota</taxon>
        <taxon>Deinococci</taxon>
        <taxon>Deinococcales</taxon>
        <taxon>Deinococcaceae</taxon>
        <taxon>Deinobacterium</taxon>
    </lineage>
</organism>
<keyword evidence="4" id="KW-1185">Reference proteome</keyword>
<dbReference type="CDD" id="cd04301">
    <property type="entry name" value="NAT_SF"/>
    <property type="match status" value="1"/>
</dbReference>
<evidence type="ECO:0000256" key="1">
    <source>
        <dbReference type="ARBA" id="ARBA00022679"/>
    </source>
</evidence>
<dbReference type="PROSITE" id="PS51186">
    <property type="entry name" value="GNAT"/>
    <property type="match status" value="1"/>
</dbReference>
<sequence>MTLLTPPVPGVLPETHIRLLPVTEDRFDTVKGIVEACGLATASLSLTGSTFWLALLAGRPVGVIGLEHGEDASLLRSAAVLPEARGSGVGRALVLSALTLATLRGDRAVYLFSTEAGAYWQRFGFEQVAVAELEAALPQAPQVVSGQCRGWIHDEVAWRKTLATPEDGHALA</sequence>
<dbReference type="AlphaFoldDB" id="A0A841HY53"/>
<dbReference type="SUPFAM" id="SSF55729">
    <property type="entry name" value="Acyl-CoA N-acyltransferases (Nat)"/>
    <property type="match status" value="1"/>
</dbReference>
<keyword evidence="1 3" id="KW-0808">Transferase</keyword>
<evidence type="ECO:0000313" key="3">
    <source>
        <dbReference type="EMBL" id="MBB6097813.1"/>
    </source>
</evidence>
<dbReference type="Gene3D" id="3.40.630.30">
    <property type="match status" value="1"/>
</dbReference>
<dbReference type="InterPro" id="IPR016181">
    <property type="entry name" value="Acyl_CoA_acyltransferase"/>
</dbReference>
<dbReference type="GO" id="GO:0008080">
    <property type="term" value="F:N-acetyltransferase activity"/>
    <property type="evidence" value="ECO:0007669"/>
    <property type="project" value="InterPro"/>
</dbReference>